<protein>
    <submittedName>
        <fullName evidence="1">Uncharacterized protein</fullName>
    </submittedName>
</protein>
<evidence type="ECO:0000313" key="2">
    <source>
        <dbReference type="Proteomes" id="UP001597049"/>
    </source>
</evidence>
<organism evidence="1 2">
    <name type="scientific">Psychroflexus salinarum</name>
    <dbReference type="NCBI Taxonomy" id="546024"/>
    <lineage>
        <taxon>Bacteria</taxon>
        <taxon>Pseudomonadati</taxon>
        <taxon>Bacteroidota</taxon>
        <taxon>Flavobacteriia</taxon>
        <taxon>Flavobacteriales</taxon>
        <taxon>Flavobacteriaceae</taxon>
        <taxon>Psychroflexus</taxon>
    </lineage>
</organism>
<comment type="caution">
    <text evidence="1">The sequence shown here is derived from an EMBL/GenBank/DDBJ whole genome shotgun (WGS) entry which is preliminary data.</text>
</comment>
<evidence type="ECO:0000313" key="1">
    <source>
        <dbReference type="EMBL" id="MFD0932613.1"/>
    </source>
</evidence>
<gene>
    <name evidence="1" type="ORF">ACFQ0R_08415</name>
</gene>
<dbReference type="EMBL" id="JBHTIV010000009">
    <property type="protein sequence ID" value="MFD0932613.1"/>
    <property type="molecule type" value="Genomic_DNA"/>
</dbReference>
<accession>A0ABW3GQ29</accession>
<keyword evidence="2" id="KW-1185">Reference proteome</keyword>
<dbReference type="RefSeq" id="WP_379657932.1">
    <property type="nucleotide sequence ID" value="NZ_JBHTIV010000009.1"/>
</dbReference>
<dbReference type="Proteomes" id="UP001597049">
    <property type="component" value="Unassembled WGS sequence"/>
</dbReference>
<sequence length="116" mass="13763">MKALLSIFLIINFLYQNTIKEELMTKILKHKEVLHYVDDPIVFKNSLSENFKNLPLTSDKKYRDVLVIKVLKKIKPNKENYKLGIFIPNENAYIEFEALKDFYGCWDIKILSSVEY</sequence>
<reference evidence="2" key="1">
    <citation type="journal article" date="2019" name="Int. J. Syst. Evol. Microbiol.">
        <title>The Global Catalogue of Microorganisms (GCM) 10K type strain sequencing project: providing services to taxonomists for standard genome sequencing and annotation.</title>
        <authorList>
            <consortium name="The Broad Institute Genomics Platform"/>
            <consortium name="The Broad Institute Genome Sequencing Center for Infectious Disease"/>
            <person name="Wu L."/>
            <person name="Ma J."/>
        </authorList>
    </citation>
    <scope>NUCLEOTIDE SEQUENCE [LARGE SCALE GENOMIC DNA]</scope>
    <source>
        <strain evidence="2">CCUG 56752</strain>
    </source>
</reference>
<name>A0ABW3GQ29_9FLAO</name>
<proteinExistence type="predicted"/>